<proteinExistence type="predicted"/>
<sequence>MIVIYLRSQRSLRQRAAVAVQLPPAPHWARLEKGSQIPKAMECLEIHPSKKNQKRLSLIHSLILPSADERFFPTCVLSLSCQAVTRSASSQTTHDSIVFMPPFSRTTPTDGHYIRNLPLMNCCGYFDSDGDWHFIADLTAGKDLVTSRGWTAPDDELVRSRHEKPSSLIWGLKKSRSVISRELGGEVAANILSPISPSPKMVFICEKDEGAVLTIQNPVLRHRVCDESATLKWVKENRVKILRRHRKIVEQHGIWVVNKTYTTTRSGVVVMFSNSSTVEIGIGAAVPGMVTLTPLSSWTSGKGDLATEVHDDSNGVVVFMSGVYFSKSD</sequence>
<reference evidence="1 2" key="1">
    <citation type="journal article" date="2023" name="bioRxiv">
        <title>High-quality genome assemblies of four members of thePodospora anserinaspecies complex.</title>
        <authorList>
            <person name="Ament-Velasquez S.L."/>
            <person name="Vogan A.A."/>
            <person name="Wallerman O."/>
            <person name="Hartmann F."/>
            <person name="Gautier V."/>
            <person name="Silar P."/>
            <person name="Giraud T."/>
            <person name="Johannesson H."/>
        </authorList>
    </citation>
    <scope>NUCLEOTIDE SEQUENCE [LARGE SCALE GENOMIC DNA]</scope>
    <source>
        <strain evidence="1 2">CBS 124.78</strain>
    </source>
</reference>
<gene>
    <name evidence="1" type="ORF">QC764_512280</name>
</gene>
<accession>A0ABR0I6J1</accession>
<dbReference type="RefSeq" id="XP_062799227.1">
    <property type="nucleotide sequence ID" value="XM_062948453.1"/>
</dbReference>
<evidence type="ECO:0000313" key="2">
    <source>
        <dbReference type="Proteomes" id="UP001323617"/>
    </source>
</evidence>
<protein>
    <submittedName>
        <fullName evidence="1">Uncharacterized protein</fullName>
    </submittedName>
</protein>
<name>A0ABR0I6J1_9PEZI</name>
<dbReference type="GeneID" id="87969318"/>
<evidence type="ECO:0000313" key="1">
    <source>
        <dbReference type="EMBL" id="KAK4675757.1"/>
    </source>
</evidence>
<dbReference type="Proteomes" id="UP001323617">
    <property type="component" value="Unassembled WGS sequence"/>
</dbReference>
<organism evidence="1 2">
    <name type="scientific">Podospora pseudoanserina</name>
    <dbReference type="NCBI Taxonomy" id="2609844"/>
    <lineage>
        <taxon>Eukaryota</taxon>
        <taxon>Fungi</taxon>
        <taxon>Dikarya</taxon>
        <taxon>Ascomycota</taxon>
        <taxon>Pezizomycotina</taxon>
        <taxon>Sordariomycetes</taxon>
        <taxon>Sordariomycetidae</taxon>
        <taxon>Sordariales</taxon>
        <taxon>Podosporaceae</taxon>
        <taxon>Podospora</taxon>
    </lineage>
</organism>
<comment type="caution">
    <text evidence="1">The sequence shown here is derived from an EMBL/GenBank/DDBJ whole genome shotgun (WGS) entry which is preliminary data.</text>
</comment>
<dbReference type="EMBL" id="JAFFHC010000005">
    <property type="protein sequence ID" value="KAK4675757.1"/>
    <property type="molecule type" value="Genomic_DNA"/>
</dbReference>
<keyword evidence="2" id="KW-1185">Reference proteome</keyword>